<gene>
    <name evidence="3" type="ORF">ACFOGJ_13955</name>
</gene>
<evidence type="ECO:0000256" key="2">
    <source>
        <dbReference type="SAM" id="SignalP"/>
    </source>
</evidence>
<name>A0ABV7L170_9PROT</name>
<feature type="compositionally biased region" description="Gly residues" evidence="1">
    <location>
        <begin position="151"/>
        <end position="163"/>
    </location>
</feature>
<accession>A0ABV7L170</accession>
<comment type="caution">
    <text evidence="3">The sequence shown here is derived from an EMBL/GenBank/DDBJ whole genome shotgun (WGS) entry which is preliminary data.</text>
</comment>
<evidence type="ECO:0000313" key="3">
    <source>
        <dbReference type="EMBL" id="MFC3228342.1"/>
    </source>
</evidence>
<feature type="signal peptide" evidence="2">
    <location>
        <begin position="1"/>
        <end position="26"/>
    </location>
</feature>
<keyword evidence="4" id="KW-1185">Reference proteome</keyword>
<dbReference type="EMBL" id="JBHRTR010000028">
    <property type="protein sequence ID" value="MFC3228342.1"/>
    <property type="molecule type" value="Genomic_DNA"/>
</dbReference>
<sequence>MRIRALAHTVALTAALFALPPVVAMAQSEPKPVEEPVAELPTLPAVELQLPGLDEAADIEDPETGGMSLPGAGSGFDPEDPETGGMDLPGGDPSVGPDGRTGAADRARDGMDMPVAGPGFDEDPEGPAADRGDAPPAAPNPSQDDEAPGDVAGGTPDGGGGEAGAATDEPGPSGEEAAAPQPEEAVPLETLLGRWESDTGELVAVLTTAGLPGGDGNDGAAPFGTNVKLHTDRRVWDGSYIAAPGEAVAVRLHHRPEADEMNKLIPGWARRAKAGEVEWRIDLVPVGPSFSPRLKMLWYRQQIRWEESDAGERSAEVIDAGAPLEFDLAYVPIIAIDMQDGVRLEAYPVGVEDPKPLLSVLQHQPFTIAAVTNEQRAKEIGPAMEVAIRPMDGGGGNSVSLEADVPDDGIVRYRLKDPVSIANSCAQRPRYRPPVMSFDWMGQYFSGQRGTCLELELPAGGMVELAAGESAGNAAYRFQYYPSWVQATIALQASRMADWRTLFEAILRSDQPASAKEAAHQSLRLVYNYEKLMRLDGLTDLHRAAIGDVYTGGGNGPTAYMRPRNISLEPVEPGKGLVLYTPQDVAKVQNGYQADIGGGSSTMWLDALLGDTMDTPLGSDGADTIGRRAAEATLLAPGVIWQFCTGAPEDRPRPEQDRETQLTLLRDMRCLEQRAVYSAVLHAGREKMNALAKTFYTGVTFGMYEGVANFTPVGDLVVLFTGRTIYGQPATSFDYWAAAAGLGLEVLVGAASLSDMMQPMRFHGARFKGGSIPGLVMPRKTARYLTGTAGAAFDASRFRRVLDMPRKGGPRLVEVMEKIDRLPRSLSKAERDAIARSLQPQSGLLDKAMLPGTRDVPVKLKAPGTNTPPAGNFIKLQNELTSEFGADVGVSELGRGSIFTPASKAVNDGTVAGNYALWRAIGRELTELEGFTDQQRMLADMLAQRPESFRARAATWGVDTPLPWAVRKQRLRASGLKVATAPLETARKMRLEDFKALLDGGWVPEVVLDMPGRRRPVVLEDVLTSAAGVPEKVRFFDPKYGALVDMDAGAFVRRLVREGQEPMIRVVRASDPDLGLRPRPFGFARKAATFTAATASELQPSTSLGPNRVFQFKTLDGEDLSLRLGDFINDGRTNAVMDLPDFPELVARASKQRDAPGLGNELAFDVFGRKALEDAKLDPNLVGVPKQRGFYRRLEDGGIIEIVDRFKGEPAGAMLRKQGGKFTRGQAVAIEVAKRALNKAGLVWSDGHPGNFAFLPLPGSDRWRVVIFDPGGILPARGTTLADRARQARSMQLFLSSPDPVDLRRYQGNQMLGMQAFAGKFEDKFKRFIDLDAVEAVVDHPGVPLDRRFGAPTTPRLELSQPLIRDAAKMSDLELRRAFAGN</sequence>
<dbReference type="RefSeq" id="WP_379901363.1">
    <property type="nucleotide sequence ID" value="NZ_JBHRTR010000028.1"/>
</dbReference>
<evidence type="ECO:0000256" key="1">
    <source>
        <dbReference type="SAM" id="MobiDB-lite"/>
    </source>
</evidence>
<feature type="chain" id="PRO_5046516342" evidence="2">
    <location>
        <begin position="27"/>
        <end position="1382"/>
    </location>
</feature>
<dbReference type="Proteomes" id="UP001595528">
    <property type="component" value="Unassembled WGS sequence"/>
</dbReference>
<organism evidence="3 4">
    <name type="scientific">Marinibaculum pumilum</name>
    <dbReference type="NCBI Taxonomy" id="1766165"/>
    <lineage>
        <taxon>Bacteria</taxon>
        <taxon>Pseudomonadati</taxon>
        <taxon>Pseudomonadota</taxon>
        <taxon>Alphaproteobacteria</taxon>
        <taxon>Rhodospirillales</taxon>
        <taxon>Rhodospirillaceae</taxon>
        <taxon>Marinibaculum</taxon>
    </lineage>
</organism>
<proteinExistence type="predicted"/>
<reference evidence="4" key="1">
    <citation type="journal article" date="2019" name="Int. J. Syst. Evol. Microbiol.">
        <title>The Global Catalogue of Microorganisms (GCM) 10K type strain sequencing project: providing services to taxonomists for standard genome sequencing and annotation.</title>
        <authorList>
            <consortium name="The Broad Institute Genomics Platform"/>
            <consortium name="The Broad Institute Genome Sequencing Center for Infectious Disease"/>
            <person name="Wu L."/>
            <person name="Ma J."/>
        </authorList>
    </citation>
    <scope>NUCLEOTIDE SEQUENCE [LARGE SCALE GENOMIC DNA]</scope>
    <source>
        <strain evidence="4">KCTC 42964</strain>
    </source>
</reference>
<feature type="compositionally biased region" description="Low complexity" evidence="1">
    <location>
        <begin position="164"/>
        <end position="183"/>
    </location>
</feature>
<protein>
    <submittedName>
        <fullName evidence="3">Uncharacterized protein</fullName>
    </submittedName>
</protein>
<keyword evidence="2" id="KW-0732">Signal</keyword>
<feature type="region of interest" description="Disordered" evidence="1">
    <location>
        <begin position="57"/>
        <end position="183"/>
    </location>
</feature>
<evidence type="ECO:0000313" key="4">
    <source>
        <dbReference type="Proteomes" id="UP001595528"/>
    </source>
</evidence>